<evidence type="ECO:0000256" key="1">
    <source>
        <dbReference type="SAM" id="SignalP"/>
    </source>
</evidence>
<dbReference type="OrthoDB" id="5120271at2759"/>
<keyword evidence="1" id="KW-0732">Signal</keyword>
<dbReference type="EMBL" id="CABFOC020000043">
    <property type="protein sequence ID" value="CAH0052101.1"/>
    <property type="molecule type" value="Genomic_DNA"/>
</dbReference>
<sequence>MKVSTVLAFAAGALAMPTEKQWDNRNFAITDDYLFKLTLPEFSAKREAKDPASLIWTSDGCTAAPANPFNFDFTPACQRHDFGYANYRGQSRFDPREEKKIDEQLLVE</sequence>
<dbReference type="Proteomes" id="UP000775872">
    <property type="component" value="Unassembled WGS sequence"/>
</dbReference>
<reference evidence="3" key="1">
    <citation type="submission" date="2019-06" db="EMBL/GenBank/DDBJ databases">
        <authorList>
            <person name="Broberg M."/>
        </authorList>
    </citation>
    <scope>NUCLEOTIDE SEQUENCE [LARGE SCALE GENOMIC DNA]</scope>
</reference>
<dbReference type="SUPFAM" id="SSF48619">
    <property type="entry name" value="Phospholipase A2, PLA2"/>
    <property type="match status" value="1"/>
</dbReference>
<dbReference type="AlphaFoldDB" id="A0A9P0EHP4"/>
<evidence type="ECO:0000313" key="3">
    <source>
        <dbReference type="Proteomes" id="UP000775872"/>
    </source>
</evidence>
<dbReference type="InterPro" id="IPR036444">
    <property type="entry name" value="PLipase_A2_dom_sf"/>
</dbReference>
<evidence type="ECO:0000313" key="2">
    <source>
        <dbReference type="EMBL" id="CAH0052101.1"/>
    </source>
</evidence>
<name>A0A9P0EHP4_9HYPO</name>
<feature type="chain" id="PRO_5040337641" evidence="1">
    <location>
        <begin position="16"/>
        <end position="108"/>
    </location>
</feature>
<accession>A0A9P0EHP4</accession>
<protein>
    <submittedName>
        <fullName evidence="2">Uncharacterized protein</fullName>
    </submittedName>
</protein>
<dbReference type="GO" id="GO:0050482">
    <property type="term" value="P:arachidonate secretion"/>
    <property type="evidence" value="ECO:0007669"/>
    <property type="project" value="InterPro"/>
</dbReference>
<dbReference type="Gene3D" id="1.20.90.10">
    <property type="entry name" value="Phospholipase A2 domain"/>
    <property type="match status" value="1"/>
</dbReference>
<keyword evidence="3" id="KW-1185">Reference proteome</keyword>
<proteinExistence type="predicted"/>
<gene>
    <name evidence="2" type="ORF">CSOL1703_00015006</name>
</gene>
<dbReference type="GO" id="GO:0006644">
    <property type="term" value="P:phospholipid metabolic process"/>
    <property type="evidence" value="ECO:0007669"/>
    <property type="project" value="InterPro"/>
</dbReference>
<dbReference type="InterPro" id="IPR015141">
    <property type="entry name" value="PLipase_A2_prok/fun"/>
</dbReference>
<reference evidence="2 3" key="2">
    <citation type="submission" date="2021-10" db="EMBL/GenBank/DDBJ databases">
        <authorList>
            <person name="Piombo E."/>
        </authorList>
    </citation>
    <scope>NUCLEOTIDE SEQUENCE [LARGE SCALE GENOMIC DNA]</scope>
</reference>
<dbReference type="GO" id="GO:0004623">
    <property type="term" value="F:phospholipase A2 activity"/>
    <property type="evidence" value="ECO:0007669"/>
    <property type="project" value="InterPro"/>
</dbReference>
<organism evidence="2 3">
    <name type="scientific">Clonostachys solani</name>
    <dbReference type="NCBI Taxonomy" id="160281"/>
    <lineage>
        <taxon>Eukaryota</taxon>
        <taxon>Fungi</taxon>
        <taxon>Dikarya</taxon>
        <taxon>Ascomycota</taxon>
        <taxon>Pezizomycotina</taxon>
        <taxon>Sordariomycetes</taxon>
        <taxon>Hypocreomycetidae</taxon>
        <taxon>Hypocreales</taxon>
        <taxon>Bionectriaceae</taxon>
        <taxon>Clonostachys</taxon>
    </lineage>
</organism>
<dbReference type="Pfam" id="PF09056">
    <property type="entry name" value="Phospholip_A2_3"/>
    <property type="match status" value="1"/>
</dbReference>
<comment type="caution">
    <text evidence="2">The sequence shown here is derived from an EMBL/GenBank/DDBJ whole genome shotgun (WGS) entry which is preliminary data.</text>
</comment>
<feature type="signal peptide" evidence="1">
    <location>
        <begin position="1"/>
        <end position="15"/>
    </location>
</feature>